<reference evidence="1 2" key="1">
    <citation type="journal article" date="2019" name="Nat. Microbiol.">
        <title>Mediterranean grassland soil C-N compound turnover is dependent on rainfall and depth, and is mediated by genomically divergent microorganisms.</title>
        <authorList>
            <person name="Diamond S."/>
            <person name="Andeer P.F."/>
            <person name="Li Z."/>
            <person name="Crits-Christoph A."/>
            <person name="Burstein D."/>
            <person name="Anantharaman K."/>
            <person name="Lane K.R."/>
            <person name="Thomas B.C."/>
            <person name="Pan C."/>
            <person name="Northen T.R."/>
            <person name="Banfield J.F."/>
        </authorList>
    </citation>
    <scope>NUCLEOTIDE SEQUENCE [LARGE SCALE GENOMIC DNA]</scope>
    <source>
        <strain evidence="1">WS_6</strain>
    </source>
</reference>
<evidence type="ECO:0000313" key="2">
    <source>
        <dbReference type="Proteomes" id="UP000316852"/>
    </source>
</evidence>
<gene>
    <name evidence="1" type="ORF">E6K76_05345</name>
</gene>
<dbReference type="EMBL" id="VBOW01000023">
    <property type="protein sequence ID" value="TMQ59272.1"/>
    <property type="molecule type" value="Genomic_DNA"/>
</dbReference>
<comment type="caution">
    <text evidence="1">The sequence shown here is derived from an EMBL/GenBank/DDBJ whole genome shotgun (WGS) entry which is preliminary data.</text>
</comment>
<organism evidence="1 2">
    <name type="scientific">Eiseniibacteriota bacterium</name>
    <dbReference type="NCBI Taxonomy" id="2212470"/>
    <lineage>
        <taxon>Bacteria</taxon>
        <taxon>Candidatus Eiseniibacteriota</taxon>
    </lineage>
</organism>
<protein>
    <recommendedName>
        <fullName evidence="3">Porin</fullName>
    </recommendedName>
</protein>
<sequence>MRFVGLLLMLGFALGLGRAEPGECASLGQVNFQGDLDLVGLSRTEQEDINSLNFGENPFHTARIRLFADAPVQDHVHVFTEFLYDDGTMLARLFGGFVRLSDPKGRDIHIEVGKIPLHLGAYPNRSYAPQNNLIGAPLMYQYHTDLRTDQAPVRGEDIVANRGNGYRSSYLAPGLTGVGDFEGHAIPVLYENCWDFGAVLIGTAAPLEFAVGVTNGSAAEPVMGDTNNGKQILARLGFVPAPWIRAGISGSRAPYLYEDLNEDLPPGQTVDQFMQKLAAADLELSHGRGVLYSELLFSRFESPFVGDLDVRAWYVEGKWTVLPGWYIAGRFDRMIFGDVTLSGGGVAAWDADLWKREVGIGFKPSKRLVAKLVHQQSQINVTPPLVRAFAAAQLSVVF</sequence>
<evidence type="ECO:0000313" key="1">
    <source>
        <dbReference type="EMBL" id="TMQ59272.1"/>
    </source>
</evidence>
<dbReference type="Proteomes" id="UP000316852">
    <property type="component" value="Unassembled WGS sequence"/>
</dbReference>
<name>A0A538T6K8_UNCEI</name>
<accession>A0A538T6K8</accession>
<dbReference type="AlphaFoldDB" id="A0A538T6K8"/>
<dbReference type="InterPro" id="IPR023614">
    <property type="entry name" value="Porin_dom_sf"/>
</dbReference>
<dbReference type="Gene3D" id="2.40.160.10">
    <property type="entry name" value="Porin"/>
    <property type="match status" value="1"/>
</dbReference>
<evidence type="ECO:0008006" key="3">
    <source>
        <dbReference type="Google" id="ProtNLM"/>
    </source>
</evidence>
<proteinExistence type="predicted"/>